<dbReference type="InterPro" id="IPR029044">
    <property type="entry name" value="Nucleotide-diphossugar_trans"/>
</dbReference>
<dbReference type="CDD" id="cd16015">
    <property type="entry name" value="LTA_synthase"/>
    <property type="match status" value="1"/>
</dbReference>
<keyword evidence="4" id="KW-1133">Transmembrane helix</keyword>
<gene>
    <name evidence="6" type="ORF">IPZ78_11595</name>
</gene>
<feature type="transmembrane region" description="Helical" evidence="4">
    <location>
        <begin position="537"/>
        <end position="557"/>
    </location>
</feature>
<keyword evidence="3" id="KW-0808">Transferase</keyword>
<keyword evidence="4" id="KW-0812">Transmembrane</keyword>
<keyword evidence="2" id="KW-0328">Glycosyltransferase</keyword>
<dbReference type="EMBL" id="JADEYP010000021">
    <property type="protein sequence ID" value="MCA5005795.1"/>
    <property type="molecule type" value="Genomic_DNA"/>
</dbReference>
<dbReference type="PANTHER" id="PTHR43630">
    <property type="entry name" value="POLY-BETA-1,6-N-ACETYL-D-GLUCOSAMINE SYNTHASE"/>
    <property type="match status" value="1"/>
</dbReference>
<dbReference type="Pfam" id="PF13641">
    <property type="entry name" value="Glyco_tranf_2_3"/>
    <property type="match status" value="1"/>
</dbReference>
<protein>
    <submittedName>
        <fullName evidence="6">Sulfatase-like hydrolase/transferase</fullName>
    </submittedName>
</protein>
<dbReference type="Proteomes" id="UP001165302">
    <property type="component" value="Unassembled WGS sequence"/>
</dbReference>
<sequence>MIENLHLIYEIIVWIFLLYSAFIFIIYCWVGIYAFGALKRYGSENQHTDYNLIATNSNTPSFSVIAPAYNEGMTIVDNVRSLLSLYYPNLEIIIVNDGSKDDSIEKLIEAYDLKGIAYHVEEVISTKSIRGVYKSENRAFRRLTVVDKVNGGKADALNVGINISKGQYIVCIDVDCILEQDALLKLAKPFLEQTEERLIACGGVIRLANNCRVENGKVVDVNLPKTWIGRFQALEYIRAFVLGRMAWSRASGLILISGAFGAFDKEIVLACGGYDSNTVGEDMELVVRMRRYMEDQNEKYKVINIPDPLCWTEVPESKAILKKQRNRWMRGTIEMLWKHRKLMFNPKYGKLGMVSLPYWFFFELLGSVVEFTGYCLLIIFLLLGIINWPFFFVLVSLVLASGILYSIYAILVDLLTDQVYTKRKDLSTLLLTAVLEPFFFHSTVVIAGVSGVRDYFKKQHGWGEMTRQGFQHSELKESFWKKNIDIITWGLKSYAPIGCVFLSLYMLSVGVEIWWYQQYLEIDVLPSTIGQLLLENTFFAFQLLTIVGLLYLILHYMNSFWSKLLACTVFAFVVTFQFVLFLYFVQSNNLLGADLFYYSTAEVNQILETSGVINIGNVSLLILVSSLCLIPLILASRKAWYIYPSVIMVLLGIIAFIVPEHKLSPEFKSSALLQSASVSKWNYFLKSNIDDYLANSSFANINFFNTEIKEVKSDYPFMRQEETQDVLGAYMQKSPSIPNLVIIVVEGLGHAYSSPKGYIGNFTPFIDSLKSHSLYWENNLSSSGRTFSVLPTILGSLPFAAHGFLEQEQFPLHFNLWNIFKHNNFTTSFFYGGDASFDYMSKYAESSLVDNIIDFKSFETTYNKLPSSGGESWGYEDQAVFDKMLNGLGAINKPYFNVVLTLSSHSPFLINRNAYYEKLVETQIERLNLNGKQKETALSYKKELASIMNTDEALQNFFAEYKTNPDYENTIFIITGDHSMPEIALQNKIDRYHVPLLVYSPLLTKTSTFRHTVSHFDVAPSIIAYYRNNYAIQTPSQVTWLGLGLHEGASRASGGIPIMQSKYQLEDYILSPYYLNRGSMYKLDGHLNEDVYKDEKIDTEIKKRFDIFNNKNKQLIEHKKLIPDSIYHSFFGSDKNLD</sequence>
<dbReference type="SUPFAM" id="SSF53649">
    <property type="entry name" value="Alkaline phosphatase-like"/>
    <property type="match status" value="1"/>
</dbReference>
<feature type="transmembrane region" description="Helical" evidence="4">
    <location>
        <begin position="564"/>
        <end position="585"/>
    </location>
</feature>
<comment type="caution">
    <text evidence="6">The sequence shown here is derived from an EMBL/GenBank/DDBJ whole genome shotgun (WGS) entry which is preliminary data.</text>
</comment>
<feature type="domain" description="Sulfatase N-terminal" evidence="5">
    <location>
        <begin position="738"/>
        <end position="1023"/>
    </location>
</feature>
<dbReference type="SUPFAM" id="SSF53448">
    <property type="entry name" value="Nucleotide-diphospho-sugar transferases"/>
    <property type="match status" value="1"/>
</dbReference>
<keyword evidence="4" id="KW-0472">Membrane</keyword>
<dbReference type="Gene3D" id="3.40.720.10">
    <property type="entry name" value="Alkaline Phosphatase, subunit A"/>
    <property type="match status" value="1"/>
</dbReference>
<dbReference type="CDD" id="cd06423">
    <property type="entry name" value="CESA_like"/>
    <property type="match status" value="1"/>
</dbReference>
<dbReference type="InterPro" id="IPR017850">
    <property type="entry name" value="Alkaline_phosphatase_core_sf"/>
</dbReference>
<proteinExistence type="inferred from homology"/>
<feature type="transmembrane region" description="Helical" evidence="4">
    <location>
        <begin position="612"/>
        <end position="634"/>
    </location>
</feature>
<dbReference type="Pfam" id="PF00884">
    <property type="entry name" value="Sulfatase"/>
    <property type="match status" value="1"/>
</dbReference>
<reference evidence="6" key="1">
    <citation type="submission" date="2020-10" db="EMBL/GenBank/DDBJ databases">
        <authorList>
            <person name="Lu T."/>
            <person name="Wang Q."/>
            <person name="Han X."/>
        </authorList>
    </citation>
    <scope>NUCLEOTIDE SEQUENCE</scope>
    <source>
        <strain evidence="6">WQ 366</strain>
    </source>
</reference>
<feature type="transmembrane region" description="Helical" evidence="4">
    <location>
        <begin position="641"/>
        <end position="658"/>
    </location>
</feature>
<feature type="transmembrane region" description="Helical" evidence="4">
    <location>
        <begin position="358"/>
        <end position="383"/>
    </location>
</feature>
<name>A0ABS7Z6K8_9SPHI</name>
<dbReference type="Gene3D" id="3.90.550.10">
    <property type="entry name" value="Spore Coat Polysaccharide Biosynthesis Protein SpsA, Chain A"/>
    <property type="match status" value="1"/>
</dbReference>
<evidence type="ECO:0000256" key="3">
    <source>
        <dbReference type="ARBA" id="ARBA00022679"/>
    </source>
</evidence>
<evidence type="ECO:0000256" key="1">
    <source>
        <dbReference type="ARBA" id="ARBA00006739"/>
    </source>
</evidence>
<evidence type="ECO:0000256" key="4">
    <source>
        <dbReference type="SAM" id="Phobius"/>
    </source>
</evidence>
<evidence type="ECO:0000313" key="6">
    <source>
        <dbReference type="EMBL" id="MCA5005795.1"/>
    </source>
</evidence>
<evidence type="ECO:0000313" key="7">
    <source>
        <dbReference type="Proteomes" id="UP001165302"/>
    </source>
</evidence>
<dbReference type="RefSeq" id="WP_225553885.1">
    <property type="nucleotide sequence ID" value="NZ_JADEYP010000021.1"/>
</dbReference>
<feature type="transmembrane region" description="Helical" evidence="4">
    <location>
        <begin position="431"/>
        <end position="452"/>
    </location>
</feature>
<feature type="transmembrane region" description="Helical" evidence="4">
    <location>
        <begin position="390"/>
        <end position="411"/>
    </location>
</feature>
<evidence type="ECO:0000256" key="2">
    <source>
        <dbReference type="ARBA" id="ARBA00022676"/>
    </source>
</evidence>
<organism evidence="6 7">
    <name type="scientific">Sphingobacterium bovistauri</name>
    <dbReference type="NCBI Taxonomy" id="2781959"/>
    <lineage>
        <taxon>Bacteria</taxon>
        <taxon>Pseudomonadati</taxon>
        <taxon>Bacteroidota</taxon>
        <taxon>Sphingobacteriia</taxon>
        <taxon>Sphingobacteriales</taxon>
        <taxon>Sphingobacteriaceae</taxon>
        <taxon>Sphingobacterium</taxon>
    </lineage>
</organism>
<evidence type="ECO:0000259" key="5">
    <source>
        <dbReference type="Pfam" id="PF00884"/>
    </source>
</evidence>
<comment type="similarity">
    <text evidence="1">Belongs to the glycosyltransferase 2 family.</text>
</comment>
<feature type="transmembrane region" description="Helical" evidence="4">
    <location>
        <begin position="12"/>
        <end position="35"/>
    </location>
</feature>
<accession>A0ABS7Z6K8</accession>
<keyword evidence="7" id="KW-1185">Reference proteome</keyword>
<dbReference type="InterPro" id="IPR000917">
    <property type="entry name" value="Sulfatase_N"/>
</dbReference>
<feature type="transmembrane region" description="Helical" evidence="4">
    <location>
        <begin position="494"/>
        <end position="517"/>
    </location>
</feature>
<dbReference type="PANTHER" id="PTHR43630:SF1">
    <property type="entry name" value="POLY-BETA-1,6-N-ACETYL-D-GLUCOSAMINE SYNTHASE"/>
    <property type="match status" value="1"/>
</dbReference>